<evidence type="ECO:0000313" key="1">
    <source>
        <dbReference type="EMBL" id="MCE2596158.1"/>
    </source>
</evidence>
<comment type="caution">
    <text evidence="1">The sequence shown here is derived from an EMBL/GenBank/DDBJ whole genome shotgun (WGS) entry which is preliminary data.</text>
</comment>
<organism evidence="1 2">
    <name type="scientific">Motilimonas cestriensis</name>
    <dbReference type="NCBI Taxonomy" id="2742685"/>
    <lineage>
        <taxon>Bacteria</taxon>
        <taxon>Pseudomonadati</taxon>
        <taxon>Pseudomonadota</taxon>
        <taxon>Gammaproteobacteria</taxon>
        <taxon>Alteromonadales</taxon>
        <taxon>Alteromonadales genera incertae sedis</taxon>
        <taxon>Motilimonas</taxon>
    </lineage>
</organism>
<proteinExistence type="predicted"/>
<sequence length="117" mass="13292">MSVEQLEKVDLMSIDKESETLVLTILDALEWDEEDVHLFTLQSKVNAYLEFIRTGEVYKAEPDAKGMRMAIEVMFKHKPHAAAEAFLAKVETMLYEQTRVKFSYGPNPATGYVDSDG</sequence>
<dbReference type="EMBL" id="JAIMJA010000016">
    <property type="protein sequence ID" value="MCE2596158.1"/>
    <property type="molecule type" value="Genomic_DNA"/>
</dbReference>
<gene>
    <name evidence="1" type="ORF">K6Y31_15195</name>
</gene>
<protein>
    <submittedName>
        <fullName evidence="1">Uncharacterized protein</fullName>
    </submittedName>
</protein>
<dbReference type="RefSeq" id="WP_233053810.1">
    <property type="nucleotide sequence ID" value="NZ_JAIMJA010000016.1"/>
</dbReference>
<reference evidence="1 2" key="1">
    <citation type="journal article" date="2022" name="Environ. Microbiol. Rep.">
        <title>Eco-phylogenetic analyses reveal divergent evolution of vitamin B12 metabolism in the marine bacterial family 'Psychromonadaceae'.</title>
        <authorList>
            <person name="Jin X."/>
            <person name="Yang Y."/>
            <person name="Cao H."/>
            <person name="Gao B."/>
            <person name="Zhao Z."/>
        </authorList>
    </citation>
    <scope>NUCLEOTIDE SEQUENCE [LARGE SCALE GENOMIC DNA]</scope>
    <source>
        <strain evidence="1 2">MKS20</strain>
    </source>
</reference>
<keyword evidence="2" id="KW-1185">Reference proteome</keyword>
<evidence type="ECO:0000313" key="2">
    <source>
        <dbReference type="Proteomes" id="UP001201273"/>
    </source>
</evidence>
<dbReference type="Proteomes" id="UP001201273">
    <property type="component" value="Unassembled WGS sequence"/>
</dbReference>
<name>A0ABS8WC81_9GAMM</name>
<dbReference type="InterPro" id="IPR046702">
    <property type="entry name" value="DUF6572"/>
</dbReference>
<dbReference type="Pfam" id="PF20212">
    <property type="entry name" value="DUF6572"/>
    <property type="match status" value="1"/>
</dbReference>
<accession>A0ABS8WC81</accession>